<organism evidence="3 4">
    <name type="scientific">Methylobacterium oxalidis</name>
    <dbReference type="NCBI Taxonomy" id="944322"/>
    <lineage>
        <taxon>Bacteria</taxon>
        <taxon>Pseudomonadati</taxon>
        <taxon>Pseudomonadota</taxon>
        <taxon>Alphaproteobacteria</taxon>
        <taxon>Hyphomicrobiales</taxon>
        <taxon>Methylobacteriaceae</taxon>
        <taxon>Methylobacterium</taxon>
    </lineage>
</organism>
<evidence type="ECO:0000313" key="4">
    <source>
        <dbReference type="Proteomes" id="UP001156856"/>
    </source>
</evidence>
<name>A0ABQ6DGA6_9HYPH</name>
<keyword evidence="4" id="KW-1185">Reference proteome</keyword>
<proteinExistence type="inferred from homology"/>
<dbReference type="Pfam" id="PF00582">
    <property type="entry name" value="Usp"/>
    <property type="match status" value="2"/>
</dbReference>
<dbReference type="EMBL" id="BSPK01000003">
    <property type="protein sequence ID" value="GLS61713.1"/>
    <property type="molecule type" value="Genomic_DNA"/>
</dbReference>
<dbReference type="Proteomes" id="UP001156856">
    <property type="component" value="Unassembled WGS sequence"/>
</dbReference>
<dbReference type="PANTHER" id="PTHR46268:SF6">
    <property type="entry name" value="UNIVERSAL STRESS PROTEIN UP12"/>
    <property type="match status" value="1"/>
</dbReference>
<dbReference type="SUPFAM" id="SSF52402">
    <property type="entry name" value="Adenine nucleotide alpha hydrolases-like"/>
    <property type="match status" value="2"/>
</dbReference>
<reference evidence="4" key="1">
    <citation type="journal article" date="2019" name="Int. J. Syst. Evol. Microbiol.">
        <title>The Global Catalogue of Microorganisms (GCM) 10K type strain sequencing project: providing services to taxonomists for standard genome sequencing and annotation.</title>
        <authorList>
            <consortium name="The Broad Institute Genomics Platform"/>
            <consortium name="The Broad Institute Genome Sequencing Center for Infectious Disease"/>
            <person name="Wu L."/>
            <person name="Ma J."/>
        </authorList>
    </citation>
    <scope>NUCLEOTIDE SEQUENCE [LARGE SCALE GENOMIC DNA]</scope>
    <source>
        <strain evidence="4">NBRC 107715</strain>
    </source>
</reference>
<gene>
    <name evidence="3" type="ORF">GCM10007888_00940</name>
</gene>
<evidence type="ECO:0000256" key="1">
    <source>
        <dbReference type="ARBA" id="ARBA00008791"/>
    </source>
</evidence>
<protein>
    <recommendedName>
        <fullName evidence="2">UspA domain-containing protein</fullName>
    </recommendedName>
</protein>
<dbReference type="InterPro" id="IPR014729">
    <property type="entry name" value="Rossmann-like_a/b/a_fold"/>
</dbReference>
<dbReference type="Gene3D" id="3.40.50.620">
    <property type="entry name" value="HUPs"/>
    <property type="match status" value="2"/>
</dbReference>
<comment type="caution">
    <text evidence="3">The sequence shown here is derived from an EMBL/GenBank/DDBJ whole genome shotgun (WGS) entry which is preliminary data.</text>
</comment>
<comment type="similarity">
    <text evidence="1">Belongs to the universal stress protein A family.</text>
</comment>
<dbReference type="InterPro" id="IPR006016">
    <property type="entry name" value="UspA"/>
</dbReference>
<sequence length="265" mass="28450">MRILVATDFATNSQRAVRRAGILARADCKEMLLMHVVGGTGTGRVAMDLREAHRTLAEQIGVVPELAGAACEPLVIGGDPSLSILEAAEAWEVDLIVVGAPRGVRPGYGGTVRSLVRSSACPVLVVKQAASQRYANVLAPVTLSDSSARALRCMSSLKIAHGGRITIVHAFEALSKGRMHTVGISREHIESYVDGWRKWAEDEVDGFLKLYGFADRQWSRRVVEGSPRGVISHVAKQVLPDLLVLGLGLDQHQKTMTAARATAEA</sequence>
<dbReference type="PANTHER" id="PTHR46268">
    <property type="entry name" value="STRESS RESPONSE PROTEIN NHAX"/>
    <property type="match status" value="1"/>
</dbReference>
<dbReference type="CDD" id="cd00293">
    <property type="entry name" value="USP-like"/>
    <property type="match status" value="1"/>
</dbReference>
<accession>A0ABQ6DGA6</accession>
<evidence type="ECO:0000313" key="3">
    <source>
        <dbReference type="EMBL" id="GLS61713.1"/>
    </source>
</evidence>
<feature type="domain" description="UspA" evidence="2">
    <location>
        <begin position="134"/>
        <end position="246"/>
    </location>
</feature>
<feature type="domain" description="UspA" evidence="2">
    <location>
        <begin position="2"/>
        <end position="127"/>
    </location>
</feature>
<evidence type="ECO:0000259" key="2">
    <source>
        <dbReference type="Pfam" id="PF00582"/>
    </source>
</evidence>